<dbReference type="Proteomes" id="UP000075809">
    <property type="component" value="Unassembled WGS sequence"/>
</dbReference>
<accession>A0A151WUF3</accession>
<sequence>MESVVKPLPWGFAPQPRLTLPHLAVHALASHPACSFDLIKTRLKASRHAAARIERRVTCVDTSTLKRTVDSRCNDLSDAFLGLLATLLRGIIECHLDITNGPSEEETERCAGKDGKHDGFSLHCRKLALWHRRRMGQVTCDSFLINGRTCLTC</sequence>
<dbReference type="EMBL" id="KQ982729">
    <property type="protein sequence ID" value="KYQ51549.1"/>
    <property type="molecule type" value="Genomic_DNA"/>
</dbReference>
<dbReference type="AlphaFoldDB" id="A0A151WUF3"/>
<keyword evidence="2" id="KW-1185">Reference proteome</keyword>
<organism evidence="1 2">
    <name type="scientific">Mycetomoellerius zeteki</name>
    <dbReference type="NCBI Taxonomy" id="64791"/>
    <lineage>
        <taxon>Eukaryota</taxon>
        <taxon>Metazoa</taxon>
        <taxon>Ecdysozoa</taxon>
        <taxon>Arthropoda</taxon>
        <taxon>Hexapoda</taxon>
        <taxon>Insecta</taxon>
        <taxon>Pterygota</taxon>
        <taxon>Neoptera</taxon>
        <taxon>Endopterygota</taxon>
        <taxon>Hymenoptera</taxon>
        <taxon>Apocrita</taxon>
        <taxon>Aculeata</taxon>
        <taxon>Formicoidea</taxon>
        <taxon>Formicidae</taxon>
        <taxon>Myrmicinae</taxon>
        <taxon>Mycetomoellerius</taxon>
    </lineage>
</organism>
<protein>
    <submittedName>
        <fullName evidence="1">Uncharacterized protein</fullName>
    </submittedName>
</protein>
<gene>
    <name evidence="1" type="ORF">ALC60_09315</name>
</gene>
<proteinExistence type="predicted"/>
<reference evidence="1 2" key="1">
    <citation type="submission" date="2015-09" db="EMBL/GenBank/DDBJ databases">
        <title>Trachymyrmex zeteki WGS genome.</title>
        <authorList>
            <person name="Nygaard S."/>
            <person name="Hu H."/>
            <person name="Boomsma J."/>
            <person name="Zhang G."/>
        </authorList>
    </citation>
    <scope>NUCLEOTIDE SEQUENCE [LARGE SCALE GENOMIC DNA]</scope>
    <source>
        <strain evidence="1">Tzet28-1</strain>
        <tissue evidence="1">Whole body</tissue>
    </source>
</reference>
<name>A0A151WUF3_9HYME</name>
<evidence type="ECO:0000313" key="2">
    <source>
        <dbReference type="Proteomes" id="UP000075809"/>
    </source>
</evidence>
<evidence type="ECO:0000313" key="1">
    <source>
        <dbReference type="EMBL" id="KYQ51549.1"/>
    </source>
</evidence>